<evidence type="ECO:0000313" key="8">
    <source>
        <dbReference type="EMBL" id="CAF0888823.1"/>
    </source>
</evidence>
<dbReference type="SUPFAM" id="SSF57552">
    <property type="entry name" value="Blood coagulation inhibitor (disintegrin)"/>
    <property type="match status" value="1"/>
</dbReference>
<dbReference type="PROSITE" id="PS00022">
    <property type="entry name" value="EGF_1"/>
    <property type="match status" value="1"/>
</dbReference>
<accession>A0A813YU94</accession>
<organism evidence="8 12">
    <name type="scientific">Didymodactylos carnosus</name>
    <dbReference type="NCBI Taxonomy" id="1234261"/>
    <lineage>
        <taxon>Eukaryota</taxon>
        <taxon>Metazoa</taxon>
        <taxon>Spiralia</taxon>
        <taxon>Gnathifera</taxon>
        <taxon>Rotifera</taxon>
        <taxon>Eurotatoria</taxon>
        <taxon>Bdelloidea</taxon>
        <taxon>Philodinida</taxon>
        <taxon>Philodinidae</taxon>
        <taxon>Didymodactylos</taxon>
    </lineage>
</organism>
<feature type="disulfide bond" evidence="3">
    <location>
        <begin position="264"/>
        <end position="273"/>
    </location>
</feature>
<dbReference type="Pfam" id="PF00200">
    <property type="entry name" value="Disintegrin"/>
    <property type="match status" value="1"/>
</dbReference>
<sequence>MKNNPLRTKPSSICGNGIVEVGEDCDCGVQVRNNSCITVEACCNPKTCLFYDGAECLGGECCDACKFIKAEVVCRSSKNDCDLPEHCTGTSSQCPEDITVLDGSSCNEGIGTCHNGRCVGNQCREIWGSGAKQAHESCYSYFNPSGTISGHCGHDSRLDKYIPCFESDVHCGLLHCEGGRKIPQISTNNFITFLVNTKDLSYECKSISGSTNSILVNDGSVCGLSSFCLNNKCVQQDLKQCPMGENHRMCSGNGICSSLGTCYCLFPWSGTVCSIQSRNETRFIRNEKSSLPSYHLAHSPVTTVMLTSLGSITFGLLIFCFIMSFLYRKKTPNKKTKTTISLPNKQQTYQRNDYFNNHALISHPMNVVTGKSPTTISKEENRLYSKIGVHYSNPHEQKVLSSQTINPSKKAADHPLNYTSTKSISCSLTSTPILSRPTVISTTSPSCSLQRSSIMNSSRSIYSATTGLSYVDTPRSIRCSGRKLSTSHISDSEASPHFRSNRRPRNKTIGDNSSLVSGQYASLSLKRSTARYEPVKYHQSPMRATGVQRTIKSKYNTKQDLKSEEQENDREECANLKDFIEVLDTLARQKFGTTDSSCSPKDEFNDSFDNNPDNSSDKWVKKESTFLSSSPTETQSSLMTPADSGYTTKFESRESLSIRGKSETSVVIALSPKHTRHLQNKCETDKML</sequence>
<dbReference type="EMBL" id="CAJNOQ010001355">
    <property type="protein sequence ID" value="CAF0888823.1"/>
    <property type="molecule type" value="Genomic_DNA"/>
</dbReference>
<dbReference type="PANTHER" id="PTHR11905:SF159">
    <property type="entry name" value="ADAM METALLOPROTEASE"/>
    <property type="match status" value="1"/>
</dbReference>
<dbReference type="PANTHER" id="PTHR11905">
    <property type="entry name" value="ADAM A DISINTEGRIN AND METALLOPROTEASE DOMAIN"/>
    <property type="match status" value="1"/>
</dbReference>
<proteinExistence type="predicted"/>
<dbReference type="EMBL" id="CAJOBC010001355">
    <property type="protein sequence ID" value="CAF3673556.1"/>
    <property type="molecule type" value="Genomic_DNA"/>
</dbReference>
<reference evidence="8" key="1">
    <citation type="submission" date="2021-02" db="EMBL/GenBank/DDBJ databases">
        <authorList>
            <person name="Nowell W R."/>
        </authorList>
    </citation>
    <scope>NUCLEOTIDE SEQUENCE</scope>
</reference>
<keyword evidence="1 3" id="KW-1015">Disulfide bond</keyword>
<name>A0A813YU94_9BILA</name>
<keyword evidence="5" id="KW-1133">Transmembrane helix</keyword>
<dbReference type="OrthoDB" id="5951731at2759"/>
<dbReference type="PROSITE" id="PS01186">
    <property type="entry name" value="EGF_2"/>
    <property type="match status" value="1"/>
</dbReference>
<evidence type="ECO:0000313" key="9">
    <source>
        <dbReference type="EMBL" id="CAF0971328.1"/>
    </source>
</evidence>
<evidence type="ECO:0000259" key="7">
    <source>
        <dbReference type="PROSITE" id="PS50214"/>
    </source>
</evidence>
<dbReference type="Proteomes" id="UP000663829">
    <property type="component" value="Unassembled WGS sequence"/>
</dbReference>
<comment type="caution">
    <text evidence="8">The sequence shown here is derived from an EMBL/GenBank/DDBJ whole genome shotgun (WGS) entry which is preliminary data.</text>
</comment>
<dbReference type="PRINTS" id="PR00289">
    <property type="entry name" value="DISINTEGRIN"/>
</dbReference>
<comment type="caution">
    <text evidence="3">Lacks conserved residue(s) required for the propagation of feature annotation.</text>
</comment>
<dbReference type="EMBL" id="CAJNOK010005408">
    <property type="protein sequence ID" value="CAF0971328.1"/>
    <property type="molecule type" value="Genomic_DNA"/>
</dbReference>
<dbReference type="FunFam" id="4.10.70.10:FF:000003">
    <property type="entry name" value="Disintegrin and metalloproteinase domain-containing protein 17"/>
    <property type="match status" value="1"/>
</dbReference>
<evidence type="ECO:0000313" key="10">
    <source>
        <dbReference type="EMBL" id="CAF3673556.1"/>
    </source>
</evidence>
<keyword evidence="5" id="KW-0472">Membrane</keyword>
<evidence type="ECO:0000256" key="2">
    <source>
        <dbReference type="PROSITE-ProRule" id="PRU00068"/>
    </source>
</evidence>
<dbReference type="SMART" id="SM00608">
    <property type="entry name" value="ACR"/>
    <property type="match status" value="1"/>
</dbReference>
<protein>
    <submittedName>
        <fullName evidence="8">Uncharacterized protein</fullName>
    </submittedName>
</protein>
<keyword evidence="12" id="KW-1185">Reference proteome</keyword>
<keyword evidence="3" id="KW-0245">EGF-like domain</keyword>
<dbReference type="Proteomes" id="UP000681722">
    <property type="component" value="Unassembled WGS sequence"/>
</dbReference>
<dbReference type="Pfam" id="PF08516">
    <property type="entry name" value="ADAM_CR"/>
    <property type="match status" value="1"/>
</dbReference>
<feature type="region of interest" description="Disordered" evidence="4">
    <location>
        <begin position="626"/>
        <end position="645"/>
    </location>
</feature>
<evidence type="ECO:0000256" key="3">
    <source>
        <dbReference type="PROSITE-ProRule" id="PRU00076"/>
    </source>
</evidence>
<feature type="transmembrane region" description="Helical" evidence="5">
    <location>
        <begin position="304"/>
        <end position="327"/>
    </location>
</feature>
<feature type="domain" description="Disintegrin" evidence="7">
    <location>
        <begin position="11"/>
        <end position="102"/>
    </location>
</feature>
<dbReference type="Proteomes" id="UP000682733">
    <property type="component" value="Unassembled WGS sequence"/>
</dbReference>
<gene>
    <name evidence="8" type="ORF">GPM918_LOCUS8010</name>
    <name evidence="9" type="ORF">OVA965_LOCUS13116</name>
    <name evidence="10" type="ORF">SRO942_LOCUS8010</name>
    <name evidence="11" type="ORF">TMI583_LOCUS13117</name>
</gene>
<evidence type="ECO:0000256" key="4">
    <source>
        <dbReference type="SAM" id="MobiDB-lite"/>
    </source>
</evidence>
<evidence type="ECO:0000256" key="5">
    <source>
        <dbReference type="SAM" id="Phobius"/>
    </source>
</evidence>
<feature type="region of interest" description="Disordered" evidence="4">
    <location>
        <begin position="592"/>
        <end position="617"/>
    </location>
</feature>
<dbReference type="EMBL" id="CAJOBA010005413">
    <property type="protein sequence ID" value="CAF3742660.1"/>
    <property type="molecule type" value="Genomic_DNA"/>
</dbReference>
<feature type="compositionally biased region" description="Polar residues" evidence="4">
    <location>
        <begin position="547"/>
        <end position="556"/>
    </location>
</feature>
<keyword evidence="5" id="KW-0812">Transmembrane</keyword>
<evidence type="ECO:0000256" key="1">
    <source>
        <dbReference type="ARBA" id="ARBA00023157"/>
    </source>
</evidence>
<feature type="disulfide bond" evidence="2">
    <location>
        <begin position="74"/>
        <end position="94"/>
    </location>
</feature>
<dbReference type="InterPro" id="IPR001762">
    <property type="entry name" value="Disintegrin_dom"/>
</dbReference>
<feature type="region of interest" description="Disordered" evidence="4">
    <location>
        <begin position="483"/>
        <end position="514"/>
    </location>
</feature>
<dbReference type="SMART" id="SM00050">
    <property type="entry name" value="DISIN"/>
    <property type="match status" value="1"/>
</dbReference>
<dbReference type="InterPro" id="IPR006586">
    <property type="entry name" value="ADAM_Cys-rich"/>
</dbReference>
<dbReference type="AlphaFoldDB" id="A0A813YU94"/>
<evidence type="ECO:0000259" key="6">
    <source>
        <dbReference type="PROSITE" id="PS50026"/>
    </source>
</evidence>
<dbReference type="InterPro" id="IPR000742">
    <property type="entry name" value="EGF"/>
</dbReference>
<evidence type="ECO:0000313" key="11">
    <source>
        <dbReference type="EMBL" id="CAF3742660.1"/>
    </source>
</evidence>
<dbReference type="InterPro" id="IPR036436">
    <property type="entry name" value="Disintegrin_dom_sf"/>
</dbReference>
<feature type="compositionally biased region" description="Basic and acidic residues" evidence="4">
    <location>
        <begin position="557"/>
        <end position="570"/>
    </location>
</feature>
<evidence type="ECO:0000313" key="12">
    <source>
        <dbReference type="Proteomes" id="UP000663829"/>
    </source>
</evidence>
<feature type="region of interest" description="Disordered" evidence="4">
    <location>
        <begin position="531"/>
        <end position="570"/>
    </location>
</feature>
<dbReference type="PROSITE" id="PS50214">
    <property type="entry name" value="DISINTEGRIN_2"/>
    <property type="match status" value="1"/>
</dbReference>
<dbReference type="Proteomes" id="UP000677228">
    <property type="component" value="Unassembled WGS sequence"/>
</dbReference>
<dbReference type="PROSITE" id="PS50026">
    <property type="entry name" value="EGF_3"/>
    <property type="match status" value="1"/>
</dbReference>
<dbReference type="Gene3D" id="4.10.70.10">
    <property type="entry name" value="Disintegrin domain"/>
    <property type="match status" value="1"/>
</dbReference>
<feature type="domain" description="EGF-like" evidence="6">
    <location>
        <begin position="237"/>
        <end position="274"/>
    </location>
</feature>